<dbReference type="RefSeq" id="WP_145227319.1">
    <property type="nucleotide sequence ID" value="NZ_CP036343.1"/>
</dbReference>
<accession>A0A517VD92</accession>
<keyword evidence="3" id="KW-1185">Reference proteome</keyword>
<protein>
    <submittedName>
        <fullName evidence="2">Uncharacterized protein</fullName>
    </submittedName>
</protein>
<evidence type="ECO:0000256" key="1">
    <source>
        <dbReference type="SAM" id="Phobius"/>
    </source>
</evidence>
<keyword evidence="1" id="KW-1133">Transmembrane helix</keyword>
<dbReference type="EMBL" id="CP036343">
    <property type="protein sequence ID" value="QDT90970.1"/>
    <property type="molecule type" value="Genomic_DNA"/>
</dbReference>
<keyword evidence="1" id="KW-0472">Membrane</keyword>
<organism evidence="2 3">
    <name type="scientific">Gimesia algae</name>
    <dbReference type="NCBI Taxonomy" id="2527971"/>
    <lineage>
        <taxon>Bacteria</taxon>
        <taxon>Pseudomonadati</taxon>
        <taxon>Planctomycetota</taxon>
        <taxon>Planctomycetia</taxon>
        <taxon>Planctomycetales</taxon>
        <taxon>Planctomycetaceae</taxon>
        <taxon>Gimesia</taxon>
    </lineage>
</organism>
<dbReference type="Proteomes" id="UP000316855">
    <property type="component" value="Chromosome"/>
</dbReference>
<keyword evidence="1" id="KW-0812">Transmembrane</keyword>
<proteinExistence type="predicted"/>
<dbReference type="KEGG" id="gax:Pan161_26240"/>
<reference evidence="2 3" key="1">
    <citation type="submission" date="2019-02" db="EMBL/GenBank/DDBJ databases">
        <title>Deep-cultivation of Planctomycetes and their phenomic and genomic characterization uncovers novel biology.</title>
        <authorList>
            <person name="Wiegand S."/>
            <person name="Jogler M."/>
            <person name="Boedeker C."/>
            <person name="Pinto D."/>
            <person name="Vollmers J."/>
            <person name="Rivas-Marin E."/>
            <person name="Kohn T."/>
            <person name="Peeters S.H."/>
            <person name="Heuer A."/>
            <person name="Rast P."/>
            <person name="Oberbeckmann S."/>
            <person name="Bunk B."/>
            <person name="Jeske O."/>
            <person name="Meyerdierks A."/>
            <person name="Storesund J.E."/>
            <person name="Kallscheuer N."/>
            <person name="Luecker S."/>
            <person name="Lage O.M."/>
            <person name="Pohl T."/>
            <person name="Merkel B.J."/>
            <person name="Hornburger P."/>
            <person name="Mueller R.-W."/>
            <person name="Bruemmer F."/>
            <person name="Labrenz M."/>
            <person name="Spormann A.M."/>
            <person name="Op den Camp H."/>
            <person name="Overmann J."/>
            <person name="Amann R."/>
            <person name="Jetten M.S.M."/>
            <person name="Mascher T."/>
            <person name="Medema M.H."/>
            <person name="Devos D.P."/>
            <person name="Kaster A.-K."/>
            <person name="Ovreas L."/>
            <person name="Rohde M."/>
            <person name="Galperin M.Y."/>
            <person name="Jogler C."/>
        </authorList>
    </citation>
    <scope>NUCLEOTIDE SEQUENCE [LARGE SCALE GENOMIC DNA]</scope>
    <source>
        <strain evidence="2 3">Pan161</strain>
    </source>
</reference>
<evidence type="ECO:0000313" key="3">
    <source>
        <dbReference type="Proteomes" id="UP000316855"/>
    </source>
</evidence>
<gene>
    <name evidence="2" type="ORF">Pan161_26240</name>
</gene>
<name>A0A517VD92_9PLAN</name>
<evidence type="ECO:0000313" key="2">
    <source>
        <dbReference type="EMBL" id="QDT90970.1"/>
    </source>
</evidence>
<feature type="transmembrane region" description="Helical" evidence="1">
    <location>
        <begin position="48"/>
        <end position="70"/>
    </location>
</feature>
<feature type="transmembrane region" description="Helical" evidence="1">
    <location>
        <begin position="7"/>
        <end position="28"/>
    </location>
</feature>
<sequence>MNILSWVCIVLAFILIIAGFCWTFLYEMPSAPINKEAWQEGALRGDFWGGHLTAITSFAGTLLFLAGLLFQTSELKLQREDINLSRKISEKQATELEKQTKIAKHQSIVSQIIEIANYCNNLKKEVDVLLDELPTMQDKASHIKRISSLKYRILACDFSHRRLLQSDVLTESEKELFADMVDSGKAGDDYELTLKE</sequence>
<dbReference type="AlphaFoldDB" id="A0A517VD92"/>